<feature type="transmembrane region" description="Helical" evidence="2">
    <location>
        <begin position="42"/>
        <end position="60"/>
    </location>
</feature>
<dbReference type="PANTHER" id="PTHR37947">
    <property type="entry name" value="BLL2462 PROTEIN"/>
    <property type="match status" value="1"/>
</dbReference>
<dbReference type="RefSeq" id="WP_148596423.1">
    <property type="nucleotide sequence ID" value="NZ_CP042997.1"/>
</dbReference>
<reference evidence="4 5" key="1">
    <citation type="submission" date="2019-08" db="EMBL/GenBank/DDBJ databases">
        <title>Deep-cultivation of Planctomycetes and their phenomic and genomic characterization uncovers novel biology.</title>
        <authorList>
            <person name="Wiegand S."/>
            <person name="Jogler M."/>
            <person name="Boedeker C."/>
            <person name="Pinto D."/>
            <person name="Vollmers J."/>
            <person name="Rivas-Marin E."/>
            <person name="Kohn T."/>
            <person name="Peeters S.H."/>
            <person name="Heuer A."/>
            <person name="Rast P."/>
            <person name="Oberbeckmann S."/>
            <person name="Bunk B."/>
            <person name="Jeske O."/>
            <person name="Meyerdierks A."/>
            <person name="Storesund J.E."/>
            <person name="Kallscheuer N."/>
            <person name="Luecker S."/>
            <person name="Lage O.M."/>
            <person name="Pohl T."/>
            <person name="Merkel B.J."/>
            <person name="Hornburger P."/>
            <person name="Mueller R.-W."/>
            <person name="Bruemmer F."/>
            <person name="Labrenz M."/>
            <person name="Spormann A.M."/>
            <person name="Op den Camp H."/>
            <person name="Overmann J."/>
            <person name="Amann R."/>
            <person name="Jetten M.S.M."/>
            <person name="Mascher T."/>
            <person name="Medema M.H."/>
            <person name="Devos D.P."/>
            <person name="Kaster A.-K."/>
            <person name="Ovreas L."/>
            <person name="Rohde M."/>
            <person name="Galperin M.Y."/>
            <person name="Jogler C."/>
        </authorList>
    </citation>
    <scope>NUCLEOTIDE SEQUENCE [LARGE SCALE GENOMIC DNA]</scope>
    <source>
        <strain evidence="4 5">OJF2</strain>
    </source>
</reference>
<proteinExistence type="predicted"/>
<evidence type="ECO:0000259" key="3">
    <source>
        <dbReference type="SMART" id="SM00327"/>
    </source>
</evidence>
<dbReference type="InterPro" id="IPR029062">
    <property type="entry name" value="Class_I_gatase-like"/>
</dbReference>
<evidence type="ECO:0000256" key="2">
    <source>
        <dbReference type="SAM" id="Phobius"/>
    </source>
</evidence>
<keyword evidence="2" id="KW-1133">Transmembrane helix</keyword>
<name>A0A5B9W854_9BACT</name>
<dbReference type="EMBL" id="CP042997">
    <property type="protein sequence ID" value="QEH36778.1"/>
    <property type="molecule type" value="Genomic_DNA"/>
</dbReference>
<keyword evidence="2" id="KW-0812">Transmembrane</keyword>
<dbReference type="InterPro" id="IPR036465">
    <property type="entry name" value="vWFA_dom_sf"/>
</dbReference>
<dbReference type="InterPro" id="IPR010768">
    <property type="entry name" value="GATase1-like"/>
</dbReference>
<dbReference type="Proteomes" id="UP000324233">
    <property type="component" value="Chromosome"/>
</dbReference>
<dbReference type="Pfam" id="PF13519">
    <property type="entry name" value="VWA_2"/>
    <property type="match status" value="1"/>
</dbReference>
<accession>A0A5B9W854</accession>
<evidence type="ECO:0000313" key="5">
    <source>
        <dbReference type="Proteomes" id="UP000324233"/>
    </source>
</evidence>
<dbReference type="Gene3D" id="3.40.50.880">
    <property type="match status" value="2"/>
</dbReference>
<evidence type="ECO:0000313" key="4">
    <source>
        <dbReference type="EMBL" id="QEH36778.1"/>
    </source>
</evidence>
<evidence type="ECO:0000256" key="1">
    <source>
        <dbReference type="SAM" id="MobiDB-lite"/>
    </source>
</evidence>
<keyword evidence="5" id="KW-1185">Reference proteome</keyword>
<dbReference type="Gene3D" id="3.40.50.410">
    <property type="entry name" value="von Willebrand factor, type A domain"/>
    <property type="match status" value="1"/>
</dbReference>
<feature type="compositionally biased region" description="Low complexity" evidence="1">
    <location>
        <begin position="955"/>
        <end position="972"/>
    </location>
</feature>
<keyword evidence="2" id="KW-0472">Membrane</keyword>
<dbReference type="OrthoDB" id="9781333at2"/>
<dbReference type="Pfam" id="PF07090">
    <property type="entry name" value="GATase1_like"/>
    <property type="match status" value="1"/>
</dbReference>
<gene>
    <name evidence="4" type="ORF">OJF2_53630</name>
</gene>
<dbReference type="KEGG" id="agv:OJF2_53630"/>
<dbReference type="SUPFAM" id="SSF53300">
    <property type="entry name" value="vWA-like"/>
    <property type="match status" value="2"/>
</dbReference>
<dbReference type="PANTHER" id="PTHR37947:SF2">
    <property type="entry name" value="VON WILLEBRAND FACTOR TYPE A"/>
    <property type="match status" value="1"/>
</dbReference>
<feature type="transmembrane region" description="Helical" evidence="2">
    <location>
        <begin position="12"/>
        <end position="30"/>
    </location>
</feature>
<protein>
    <submittedName>
        <fullName evidence="4">von Willebrand factor type A domain protein</fullName>
    </submittedName>
</protein>
<feature type="region of interest" description="Disordered" evidence="1">
    <location>
        <begin position="955"/>
        <end position="1039"/>
    </location>
</feature>
<dbReference type="CDD" id="cd00198">
    <property type="entry name" value="vWFA"/>
    <property type="match status" value="1"/>
</dbReference>
<feature type="domain" description="VWFA" evidence="3">
    <location>
        <begin position="435"/>
        <end position="609"/>
    </location>
</feature>
<sequence length="1039" mass="113412">MFGNTSLILGQPWWLALLPPILIPLAWMSYRSLSGLGPLRRALAIGLRAAVITLILLALAELQTVRRSDRLTTMFVIDASNSIPREQQKAAIEYVTDASRKRRKEDLAGVLVFGRAPRVEVPPAPSELNLLGIESTVDPENSDPGAALKLALATFPEDTARRVVFLSDGNENRGNLLEQALAAKALGVQVDVLPIEYRYDSEVLVEKVSIPPDVKKGETVNINVVVRASEPTRGTLQIFQKADRTAVPAAGNEKPVPVELERGVNVFTLKQLITEPNFYTFQAVFVPGEGSGDRKTVNNQAEGFTHARGKAQVLLIEGTKGEHAELVKALREKEIEVKALAAPRIDGTGDVGGDPLPTDLAQLQPYDAVILANVPKESFTESQHQLLASNCHDMGAGLLMLGGRESFGAGGWMNTPVEKALPVDMQIKALKVQGIGAMVLIMHASEIPEGNYWQKVVAKAAINALSTYDYTGMLHWEGQEAWLFTLRPIGTGRGSMLRAIDRMTPGDMPDFDPSLIMAMRGLNNVKDAMTKHIVVISDGDPTPPTSGVLNQLVQSKVTVTTVLTAAHGNDPGSMSTMRNLALRTKGRFYNVTNPRALPRIYQKEARTISRPLIFEQQTPWTPRLNSSTSELTTRLGDDLPGITGLVLTSPKENELVELPIVSPLPTGQVNPVLAHWTYGLGRSVAFTSDAGRRWAKAWPDWSNYAAFWSQVVRWAMRPADHGNLNLTVRREQGRIKIVVDALDKDNQFLNSLRIQGNVVDPALNPSSVELVQTAPGRYEATVENAEASGNYFVNLGYLGPGDTHGVISSGVSVPYSDEYRELKSNPAPLENLASLTDGEVVRWKTSADGRVDPGRTADGADHFRRDPSLVNPRSFAALWPTLLWLAACLFLADVAVRRIAPDTDRMRRAIADRWRRFRGLEPAPASDYMDKLRSRKAEVGEQLDRPRFASRFDAATAPEAPARPADEPLLGGPAPGRPRAEGPASSPPRGGLAPEAPRAEEAGYTNRLLKAKQRVWEEREKEKGNDKDKDAGPPGRPTG</sequence>
<dbReference type="InterPro" id="IPR002035">
    <property type="entry name" value="VWF_A"/>
</dbReference>
<dbReference type="AlphaFoldDB" id="A0A5B9W854"/>
<dbReference type="SUPFAM" id="SSF52317">
    <property type="entry name" value="Class I glutamine amidotransferase-like"/>
    <property type="match status" value="2"/>
</dbReference>
<organism evidence="4 5">
    <name type="scientific">Aquisphaera giovannonii</name>
    <dbReference type="NCBI Taxonomy" id="406548"/>
    <lineage>
        <taxon>Bacteria</taxon>
        <taxon>Pseudomonadati</taxon>
        <taxon>Planctomycetota</taxon>
        <taxon>Planctomycetia</taxon>
        <taxon>Isosphaerales</taxon>
        <taxon>Isosphaeraceae</taxon>
        <taxon>Aquisphaera</taxon>
    </lineage>
</organism>
<feature type="domain" description="VWFA" evidence="3">
    <location>
        <begin position="70"/>
        <end position="232"/>
    </location>
</feature>
<dbReference type="SMART" id="SM00327">
    <property type="entry name" value="VWA"/>
    <property type="match status" value="2"/>
</dbReference>
<feature type="compositionally biased region" description="Basic and acidic residues" evidence="1">
    <location>
        <begin position="1014"/>
        <end position="1031"/>
    </location>
</feature>